<keyword evidence="10" id="KW-0175">Coiled coil</keyword>
<reference evidence="12" key="1">
    <citation type="submission" date="2022-07" db="EMBL/GenBank/DDBJ databases">
        <title>Alkalimarinus sp. nov., isolated from gut of a Alitta virens.</title>
        <authorList>
            <person name="Yang A.I."/>
            <person name="Shin N.-R."/>
        </authorList>
    </citation>
    <scope>NUCLEOTIDE SEQUENCE</scope>
    <source>
        <strain evidence="12">FA028</strain>
    </source>
</reference>
<dbReference type="KEGG" id="asem:NNL22_15055"/>
<evidence type="ECO:0000256" key="5">
    <source>
        <dbReference type="ARBA" id="ARBA00022927"/>
    </source>
</evidence>
<accession>A0A9E8HHK5</accession>
<dbReference type="AlphaFoldDB" id="A0A9E8HHK5"/>
<keyword evidence="4 9" id="KW-0812">Transmembrane</keyword>
<comment type="subcellular location">
    <subcellularLocation>
        <location evidence="9">Cell membrane</location>
        <topology evidence="9">Single-pass membrane protein</topology>
    </subcellularLocation>
    <subcellularLocation>
        <location evidence="1">Membrane</location>
        <topology evidence="1">Single-pass membrane protein</topology>
    </subcellularLocation>
</comment>
<keyword evidence="2 9" id="KW-0813">Transport</keyword>
<dbReference type="GO" id="GO:0033281">
    <property type="term" value="C:TAT protein transport complex"/>
    <property type="evidence" value="ECO:0007669"/>
    <property type="project" value="UniProtKB-UniRule"/>
</dbReference>
<evidence type="ECO:0000256" key="11">
    <source>
        <dbReference type="SAM" id="MobiDB-lite"/>
    </source>
</evidence>
<keyword evidence="3 9" id="KW-1003">Cell membrane</keyword>
<dbReference type="EMBL" id="CP101527">
    <property type="protein sequence ID" value="UZW74327.1"/>
    <property type="molecule type" value="Genomic_DNA"/>
</dbReference>
<feature type="region of interest" description="Disordered" evidence="11">
    <location>
        <begin position="100"/>
        <end position="141"/>
    </location>
</feature>
<evidence type="ECO:0000256" key="10">
    <source>
        <dbReference type="SAM" id="Coils"/>
    </source>
</evidence>
<proteinExistence type="inferred from homology"/>
<feature type="compositionally biased region" description="Low complexity" evidence="11">
    <location>
        <begin position="105"/>
        <end position="118"/>
    </location>
</feature>
<dbReference type="RefSeq" id="WP_251812500.1">
    <property type="nucleotide sequence ID" value="NZ_CP101527.1"/>
</dbReference>
<evidence type="ECO:0000256" key="4">
    <source>
        <dbReference type="ARBA" id="ARBA00022692"/>
    </source>
</evidence>
<dbReference type="PRINTS" id="PR01506">
    <property type="entry name" value="TATBPROTEIN"/>
</dbReference>
<dbReference type="HAMAP" id="MF_00237">
    <property type="entry name" value="TatB"/>
    <property type="match status" value="1"/>
</dbReference>
<evidence type="ECO:0000256" key="9">
    <source>
        <dbReference type="HAMAP-Rule" id="MF_00237"/>
    </source>
</evidence>
<evidence type="ECO:0000256" key="6">
    <source>
        <dbReference type="ARBA" id="ARBA00022989"/>
    </source>
</evidence>
<dbReference type="PANTHER" id="PTHR33162">
    <property type="entry name" value="SEC-INDEPENDENT PROTEIN TRANSLOCASE PROTEIN TATA, CHLOROPLASTIC"/>
    <property type="match status" value="1"/>
</dbReference>
<feature type="coiled-coil region" evidence="10">
    <location>
        <begin position="56"/>
        <end position="92"/>
    </location>
</feature>
<dbReference type="GO" id="GO:0043953">
    <property type="term" value="P:protein transport by the Tat complex"/>
    <property type="evidence" value="ECO:0007669"/>
    <property type="project" value="UniProtKB-UniRule"/>
</dbReference>
<dbReference type="PANTHER" id="PTHR33162:SF1">
    <property type="entry name" value="SEC-INDEPENDENT PROTEIN TRANSLOCASE PROTEIN TATA, CHLOROPLASTIC"/>
    <property type="match status" value="1"/>
</dbReference>
<gene>
    <name evidence="9 12" type="primary">tatB</name>
    <name evidence="12" type="ORF">NNL22_15055</name>
</gene>
<evidence type="ECO:0000256" key="7">
    <source>
        <dbReference type="ARBA" id="ARBA00023010"/>
    </source>
</evidence>
<comment type="function">
    <text evidence="9">Part of the twin-arginine translocation (Tat) system that transports large folded proteins containing a characteristic twin-arginine motif in their signal peptide across membranes. Together with TatC, TatB is part of a receptor directly interacting with Tat signal peptides. TatB may form an oligomeric binding site that transiently accommodates folded Tat precursor proteins before their translocation.</text>
</comment>
<comment type="similarity">
    <text evidence="9">Belongs to the TatB family.</text>
</comment>
<protein>
    <recommendedName>
        <fullName evidence="9">Sec-independent protein translocase protein TatB</fullName>
    </recommendedName>
</protein>
<evidence type="ECO:0000313" key="12">
    <source>
        <dbReference type="EMBL" id="UZW74327.1"/>
    </source>
</evidence>
<keyword evidence="5 9" id="KW-0653">Protein transport</keyword>
<organism evidence="12 13">
    <name type="scientific">Alkalimarinus sediminis</name>
    <dbReference type="NCBI Taxonomy" id="1632866"/>
    <lineage>
        <taxon>Bacteria</taxon>
        <taxon>Pseudomonadati</taxon>
        <taxon>Pseudomonadota</taxon>
        <taxon>Gammaproteobacteria</taxon>
        <taxon>Alteromonadales</taxon>
        <taxon>Alteromonadaceae</taxon>
        <taxon>Alkalimarinus</taxon>
    </lineage>
</organism>
<keyword evidence="7 9" id="KW-0811">Translocation</keyword>
<keyword evidence="6 9" id="KW-1133">Transmembrane helix</keyword>
<evidence type="ECO:0000256" key="1">
    <source>
        <dbReference type="ARBA" id="ARBA00004167"/>
    </source>
</evidence>
<name>A0A9E8HHK5_9ALTE</name>
<feature type="compositionally biased region" description="Polar residues" evidence="11">
    <location>
        <begin position="123"/>
        <end position="141"/>
    </location>
</feature>
<sequence length="141" mass="15278">MFDIGFLELVLIAVLALLVLGPERLPHAARTAGRWVGKAKRMASNLTEEVDRQLKAEELRERIKEAGDDIKVEEVQNTIQAALDKAEEFKHMVNRDASVEQLDIAPAATSAPSQSTPAEKPATPSTSAIDNSTQSSIAKDS</sequence>
<evidence type="ECO:0000313" key="13">
    <source>
        <dbReference type="Proteomes" id="UP001164472"/>
    </source>
</evidence>
<dbReference type="Pfam" id="PF02416">
    <property type="entry name" value="TatA_B_E"/>
    <property type="match status" value="1"/>
</dbReference>
<dbReference type="InterPro" id="IPR018448">
    <property type="entry name" value="TatB"/>
</dbReference>
<dbReference type="NCBIfam" id="TIGR01410">
    <property type="entry name" value="tatB"/>
    <property type="match status" value="1"/>
</dbReference>
<dbReference type="Gene3D" id="1.20.5.3310">
    <property type="match status" value="1"/>
</dbReference>
<comment type="subunit">
    <text evidence="9">The Tat system comprises two distinct complexes: a TatABC complex, containing multiple copies of TatA, TatB and TatC subunits, and a separate TatA complex, containing only TatA subunits. Substrates initially bind to the TatABC complex, which probably triggers association of the separate TatA complex to form the active translocon.</text>
</comment>
<evidence type="ECO:0000256" key="2">
    <source>
        <dbReference type="ARBA" id="ARBA00022448"/>
    </source>
</evidence>
<dbReference type="GO" id="GO:0008320">
    <property type="term" value="F:protein transmembrane transporter activity"/>
    <property type="evidence" value="ECO:0007669"/>
    <property type="project" value="UniProtKB-UniRule"/>
</dbReference>
<keyword evidence="8 9" id="KW-0472">Membrane</keyword>
<evidence type="ECO:0000256" key="3">
    <source>
        <dbReference type="ARBA" id="ARBA00022475"/>
    </source>
</evidence>
<dbReference type="InterPro" id="IPR003369">
    <property type="entry name" value="TatA/B/E"/>
</dbReference>
<keyword evidence="13" id="KW-1185">Reference proteome</keyword>
<dbReference type="Proteomes" id="UP001164472">
    <property type="component" value="Chromosome"/>
</dbReference>
<evidence type="ECO:0000256" key="8">
    <source>
        <dbReference type="ARBA" id="ARBA00023136"/>
    </source>
</evidence>